<sequence length="122" mass="14021">MKIKGHMVSLGNKVTLSELLSKIPSNDYDWYIFEIDAVGIAPDGMTMSEFEDFVLECDYGYKISWSKLLEFSKSISDLNNLILVSSTRAVTFKEYEEGNSTLLVTLEVRDSSFWEVVFYNLY</sequence>
<comment type="caution">
    <text evidence="1">The sequence shown here is derived from an EMBL/GenBank/DDBJ whole genome shotgun (WGS) entry which is preliminary data.</text>
</comment>
<name>A0AAW5LMW9_STRSU</name>
<gene>
    <name evidence="1" type="ORF">NQD44_06170</name>
</gene>
<reference evidence="1" key="1">
    <citation type="submission" date="2022-07" db="EMBL/GenBank/DDBJ databases">
        <authorList>
            <person name="Peng Z."/>
        </authorList>
    </citation>
    <scope>NUCLEOTIDE SEQUENCE</scope>
    <source>
        <strain evidence="1">2022WUSS069</strain>
    </source>
</reference>
<organism evidence="1 2">
    <name type="scientific">Streptococcus suis</name>
    <dbReference type="NCBI Taxonomy" id="1307"/>
    <lineage>
        <taxon>Bacteria</taxon>
        <taxon>Bacillati</taxon>
        <taxon>Bacillota</taxon>
        <taxon>Bacilli</taxon>
        <taxon>Lactobacillales</taxon>
        <taxon>Streptococcaceae</taxon>
        <taxon>Streptococcus</taxon>
    </lineage>
</organism>
<dbReference type="RefSeq" id="WP_024393944.1">
    <property type="nucleotide sequence ID" value="NZ_CEHU01000059.1"/>
</dbReference>
<dbReference type="AlphaFoldDB" id="A0AAW5LMW9"/>
<dbReference type="Proteomes" id="UP001206089">
    <property type="component" value="Unassembled WGS sequence"/>
</dbReference>
<proteinExistence type="predicted"/>
<accession>A0AAW5LMW9</accession>
<dbReference type="EMBL" id="JANJPK010000014">
    <property type="protein sequence ID" value="MCR1232701.1"/>
    <property type="molecule type" value="Genomic_DNA"/>
</dbReference>
<protein>
    <submittedName>
        <fullName evidence="1">Uncharacterized protein</fullName>
    </submittedName>
</protein>
<evidence type="ECO:0000313" key="1">
    <source>
        <dbReference type="EMBL" id="MCR1232701.1"/>
    </source>
</evidence>
<evidence type="ECO:0000313" key="2">
    <source>
        <dbReference type="Proteomes" id="UP001206089"/>
    </source>
</evidence>